<name>A0A1E4T1C8_9ASCO</name>
<dbReference type="OrthoDB" id="10267950at2759"/>
<organism evidence="5 6">
    <name type="scientific">[Candida] arabinofermentans NRRL YB-2248</name>
    <dbReference type="NCBI Taxonomy" id="983967"/>
    <lineage>
        <taxon>Eukaryota</taxon>
        <taxon>Fungi</taxon>
        <taxon>Dikarya</taxon>
        <taxon>Ascomycota</taxon>
        <taxon>Saccharomycotina</taxon>
        <taxon>Pichiomycetes</taxon>
        <taxon>Pichiales</taxon>
        <taxon>Pichiaceae</taxon>
        <taxon>Ogataea</taxon>
        <taxon>Ogataea/Candida clade</taxon>
    </lineage>
</organism>
<dbReference type="GO" id="GO:0005524">
    <property type="term" value="F:ATP binding"/>
    <property type="evidence" value="ECO:0007669"/>
    <property type="project" value="InterPro"/>
</dbReference>
<dbReference type="AlphaFoldDB" id="A0A1E4T1C8"/>
<dbReference type="STRING" id="983967.A0A1E4T1C8"/>
<dbReference type="InterPro" id="IPR036265">
    <property type="entry name" value="HIT-like_sf"/>
</dbReference>
<dbReference type="Proteomes" id="UP000094801">
    <property type="component" value="Unassembled WGS sequence"/>
</dbReference>
<keyword evidence="6" id="KW-1185">Reference proteome</keyword>
<dbReference type="InterPro" id="IPR045759">
    <property type="entry name" value="Ap4A_phos1/2_N"/>
</dbReference>
<evidence type="ECO:0000259" key="3">
    <source>
        <dbReference type="Pfam" id="PF09830"/>
    </source>
</evidence>
<dbReference type="InterPro" id="IPR043171">
    <property type="entry name" value="Ap4A_phos1/2-like"/>
</dbReference>
<dbReference type="SUPFAM" id="SSF54197">
    <property type="entry name" value="HIT-like"/>
    <property type="match status" value="1"/>
</dbReference>
<protein>
    <submittedName>
        <fullName evidence="5">Uncharacterized protein</fullName>
    </submittedName>
</protein>
<evidence type="ECO:0000256" key="2">
    <source>
        <dbReference type="SAM" id="MobiDB-lite"/>
    </source>
</evidence>
<evidence type="ECO:0000313" key="5">
    <source>
        <dbReference type="EMBL" id="ODV85553.1"/>
    </source>
</evidence>
<dbReference type="Pfam" id="PF19327">
    <property type="entry name" value="Ap4A_phos_N"/>
    <property type="match status" value="1"/>
</dbReference>
<dbReference type="PANTHER" id="PTHR38420">
    <property type="entry name" value="AP-4-A PHOSPHORYLASE II"/>
    <property type="match status" value="1"/>
</dbReference>
<dbReference type="PANTHER" id="PTHR38420:SF1">
    <property type="entry name" value="PUTATIVE (AFU_ORTHOLOGUE AFUA_5G14690)-RELATED"/>
    <property type="match status" value="1"/>
</dbReference>
<dbReference type="InterPro" id="IPR019200">
    <property type="entry name" value="ATP_adenylylTrfase_C"/>
</dbReference>
<dbReference type="InterPro" id="IPR009163">
    <property type="entry name" value="Ap4A_phos1/2"/>
</dbReference>
<dbReference type="Gene3D" id="3.30.428.70">
    <property type="match status" value="1"/>
</dbReference>
<accession>A0A1E4T1C8</accession>
<evidence type="ECO:0000256" key="1">
    <source>
        <dbReference type="PIRSR" id="PIRSR000846-1"/>
    </source>
</evidence>
<dbReference type="GO" id="GO:0003877">
    <property type="term" value="F:ATP:ADP adenylyltransferase activity"/>
    <property type="evidence" value="ECO:0007669"/>
    <property type="project" value="InterPro"/>
</dbReference>
<sequence>MVEIISTLEELEQYNLLERVEKAFEKAEKDGDLIYDKSTKAEIIKDESIGMTYELKVVSGLSKRPINRPTQPGADKSIKSDAGDDSADRLNKVKLNNPFIKPEPELTLIDSLCDGYRVILNKFPNTKDHFLMVTKEFVQQDTLLKPIELQLMQTILKNLNKDVKNGHNGVDGGGEFFAFFNSGPESGYSQFHKHVQFMKLPDGFPIFQKKVIENEEFFIPSTNSIDKKTSLFKKDLSFKHFILRIPTDFKSVDEQEHILAMLYMHLFKIVLNIFKEHEIDVSKVSYNFLMMQDWIMIIPRRAAFYNGIWQNSLGFMGLFNAKNEETKNDILNAKFTKILQECGFAMEEDEDKIVYNEYGY</sequence>
<dbReference type="Pfam" id="PF09830">
    <property type="entry name" value="ATP_transf"/>
    <property type="match status" value="1"/>
</dbReference>
<evidence type="ECO:0000259" key="4">
    <source>
        <dbReference type="Pfam" id="PF19327"/>
    </source>
</evidence>
<feature type="active site" description="Nucleophile" evidence="1">
    <location>
        <position position="194"/>
    </location>
</feature>
<proteinExistence type="predicted"/>
<feature type="domain" description="Ap4A phosphorylase 1/2 N-terminal" evidence="4">
    <location>
        <begin position="10"/>
        <end position="201"/>
    </location>
</feature>
<feature type="region of interest" description="Disordered" evidence="2">
    <location>
        <begin position="64"/>
        <end position="87"/>
    </location>
</feature>
<reference evidence="6" key="1">
    <citation type="submission" date="2016-04" db="EMBL/GenBank/DDBJ databases">
        <title>Comparative genomics of biotechnologically important yeasts.</title>
        <authorList>
            <consortium name="DOE Joint Genome Institute"/>
            <person name="Riley R."/>
            <person name="Haridas S."/>
            <person name="Wolfe K.H."/>
            <person name="Lopes M.R."/>
            <person name="Hittinger C.T."/>
            <person name="Goker M."/>
            <person name="Salamov A."/>
            <person name="Wisecaver J."/>
            <person name="Long T.M."/>
            <person name="Aerts A.L."/>
            <person name="Barry K."/>
            <person name="Choi C."/>
            <person name="Clum A."/>
            <person name="Coughlan A.Y."/>
            <person name="Deshpande S."/>
            <person name="Douglass A.P."/>
            <person name="Hanson S.J."/>
            <person name="Klenk H.-P."/>
            <person name="Labutti K."/>
            <person name="Lapidus A."/>
            <person name="Lindquist E."/>
            <person name="Lipzen A."/>
            <person name="Meier-Kolthoff J.P."/>
            <person name="Ohm R.A."/>
            <person name="Otillar R.P."/>
            <person name="Pangilinan J."/>
            <person name="Peng Y."/>
            <person name="Rokas A."/>
            <person name="Rosa C.A."/>
            <person name="Scheuner C."/>
            <person name="Sibirny A.A."/>
            <person name="Slot J.C."/>
            <person name="Stielow J.B."/>
            <person name="Sun H."/>
            <person name="Kurtzman C.P."/>
            <person name="Blackwell M."/>
            <person name="Grigoriev I.V."/>
            <person name="Jeffries T.W."/>
        </authorList>
    </citation>
    <scope>NUCLEOTIDE SEQUENCE [LARGE SCALE GENOMIC DNA]</scope>
    <source>
        <strain evidence="6">NRRL YB-2248</strain>
    </source>
</reference>
<dbReference type="EMBL" id="KV453852">
    <property type="protein sequence ID" value="ODV85553.1"/>
    <property type="molecule type" value="Genomic_DNA"/>
</dbReference>
<dbReference type="PIRSF" id="PIRSF000846">
    <property type="entry name" value="ATP_adenylyltr"/>
    <property type="match status" value="1"/>
</dbReference>
<dbReference type="GO" id="GO:0009117">
    <property type="term" value="P:nucleotide metabolic process"/>
    <property type="evidence" value="ECO:0007669"/>
    <property type="project" value="InterPro"/>
</dbReference>
<feature type="compositionally biased region" description="Basic and acidic residues" evidence="2">
    <location>
        <begin position="76"/>
        <end position="87"/>
    </location>
</feature>
<gene>
    <name evidence="5" type="ORF">CANARDRAFT_28329</name>
</gene>
<feature type="domain" description="ATP adenylyltransferase C-terminal" evidence="3">
    <location>
        <begin position="235"/>
        <end position="344"/>
    </location>
</feature>
<evidence type="ECO:0000313" key="6">
    <source>
        <dbReference type="Proteomes" id="UP000094801"/>
    </source>
</evidence>